<keyword evidence="8" id="KW-1185">Reference proteome</keyword>
<dbReference type="InterPro" id="IPR010953">
    <property type="entry name" value="Citrate_synthase_typ-I"/>
</dbReference>
<dbReference type="PROSITE" id="PS00480">
    <property type="entry name" value="CITRATE_SYNTHASE"/>
    <property type="match status" value="1"/>
</dbReference>
<evidence type="ECO:0000256" key="5">
    <source>
        <dbReference type="RuleBase" id="RU000441"/>
    </source>
</evidence>
<organism evidence="7 8">
    <name type="scientific">Batrachochytrium salamandrivorans</name>
    <dbReference type="NCBI Taxonomy" id="1357716"/>
    <lineage>
        <taxon>Eukaryota</taxon>
        <taxon>Fungi</taxon>
        <taxon>Fungi incertae sedis</taxon>
        <taxon>Chytridiomycota</taxon>
        <taxon>Chytridiomycota incertae sedis</taxon>
        <taxon>Chytridiomycetes</taxon>
        <taxon>Rhizophydiales</taxon>
        <taxon>Rhizophydiales incertae sedis</taxon>
        <taxon>Batrachochytrium</taxon>
    </lineage>
</organism>
<accession>A0ABQ8F5N8</accession>
<keyword evidence="4 5" id="KW-0808">Transferase</keyword>
<comment type="pathway">
    <text evidence="1">Carbohydrate metabolism; tricarboxylic acid cycle; isocitrate from oxaloacetate: step 1/2.</text>
</comment>
<dbReference type="InterPro" id="IPR036969">
    <property type="entry name" value="Citrate_synthase_sf"/>
</dbReference>
<feature type="compositionally biased region" description="Polar residues" evidence="6">
    <location>
        <begin position="1"/>
        <end position="14"/>
    </location>
</feature>
<dbReference type="EMBL" id="JAFCIX010000418">
    <property type="protein sequence ID" value="KAH6591073.1"/>
    <property type="molecule type" value="Genomic_DNA"/>
</dbReference>
<dbReference type="Pfam" id="PF00285">
    <property type="entry name" value="Citrate_synt"/>
    <property type="match status" value="1"/>
</dbReference>
<evidence type="ECO:0000313" key="7">
    <source>
        <dbReference type="EMBL" id="KAH6591073.1"/>
    </source>
</evidence>
<dbReference type="PANTHER" id="PTHR42871:SF1">
    <property type="entry name" value="CITRATE SYNTHASE"/>
    <property type="match status" value="1"/>
</dbReference>
<dbReference type="NCBIfam" id="TIGR01798">
    <property type="entry name" value="cit_synth_I"/>
    <property type="match status" value="1"/>
</dbReference>
<feature type="region of interest" description="Disordered" evidence="6">
    <location>
        <begin position="1"/>
        <end position="35"/>
    </location>
</feature>
<evidence type="ECO:0000256" key="2">
    <source>
        <dbReference type="ARBA" id="ARBA00010566"/>
    </source>
</evidence>
<feature type="compositionally biased region" description="Polar residues" evidence="6">
    <location>
        <begin position="22"/>
        <end position="32"/>
    </location>
</feature>
<evidence type="ECO:0000256" key="4">
    <source>
        <dbReference type="ARBA" id="ARBA00022679"/>
    </source>
</evidence>
<dbReference type="Gene3D" id="1.10.580.10">
    <property type="entry name" value="Citrate Synthase, domain 1"/>
    <property type="match status" value="1"/>
</dbReference>
<comment type="similarity">
    <text evidence="2 5">Belongs to the citrate synthase family.</text>
</comment>
<sequence length="531" mass="59556">MSPTLERSTIGKSHSYQKHQNETNGKSISSKAPSKPDFVLLERTSGQSYPVPQSPSMMQSSSFVVLPKSGNSNSLTVIDNRNGKTYQIPIDDGNTIKSTAFQAIKADNVGLRMFDPAYQNTAVARSKICEIDGDQGILRYRGYPIEELAEKSNFLEVSYLLIYGELPTRTQYETWSSQVMGHTFIHTRVQELMHSFNYDAHPMGMFISSISAMSTFHPEANPSLVGPDIFKKNISTRNKQILRLMGKVPTIAAACYRHRIGRPYNNPSLNVSYTENFLNMMDNLSEPNYRSNPKLAKALDVLFILHADHELNCSTAAMRHIGSSLVDPYSAIAGAASALYGPLHGGANEAVLRMLQDIGSVAAVPAFIEQVKSRQRKLMGFGHRVYKNYDPRAKIIRKIAFEVFEICGHEPLVEVAIELERHALSDPFFVEKKLYPNVDFYSGLIYKAMGFPTDFFPVLFAIPRVAGWLAHWVESLDDKEGKIWRPRQVYVGEGKRAYVPLDSRSQNAEILTAADSHPFNKRSKVSMRSKI</sequence>
<proteinExistence type="inferred from homology"/>
<protein>
    <recommendedName>
        <fullName evidence="5">Citrate synthase</fullName>
    </recommendedName>
</protein>
<dbReference type="Gene3D" id="1.10.230.10">
    <property type="entry name" value="Cytochrome P450-Terp, domain 2"/>
    <property type="match status" value="1"/>
</dbReference>
<dbReference type="NCBIfam" id="NF004126">
    <property type="entry name" value="PRK05614.1"/>
    <property type="match status" value="1"/>
</dbReference>
<comment type="caution">
    <text evidence="7">The sequence shown here is derived from an EMBL/GenBank/DDBJ whole genome shotgun (WGS) entry which is preliminary data.</text>
</comment>
<dbReference type="PRINTS" id="PR00143">
    <property type="entry name" value="CITRTSNTHASE"/>
</dbReference>
<dbReference type="InterPro" id="IPR016143">
    <property type="entry name" value="Citrate_synth-like_sm_a-sub"/>
</dbReference>
<dbReference type="Proteomes" id="UP001648503">
    <property type="component" value="Unassembled WGS sequence"/>
</dbReference>
<dbReference type="InterPro" id="IPR019810">
    <property type="entry name" value="Citrate_synthase_AS"/>
</dbReference>
<evidence type="ECO:0000256" key="1">
    <source>
        <dbReference type="ARBA" id="ARBA00004751"/>
    </source>
</evidence>
<evidence type="ECO:0000256" key="6">
    <source>
        <dbReference type="SAM" id="MobiDB-lite"/>
    </source>
</evidence>
<gene>
    <name evidence="7" type="ORF">BASA50_009073</name>
</gene>
<evidence type="ECO:0000256" key="3">
    <source>
        <dbReference type="ARBA" id="ARBA00022532"/>
    </source>
</evidence>
<dbReference type="SUPFAM" id="SSF48256">
    <property type="entry name" value="Citrate synthase"/>
    <property type="match status" value="1"/>
</dbReference>
<dbReference type="InterPro" id="IPR002020">
    <property type="entry name" value="Citrate_synthase"/>
</dbReference>
<name>A0ABQ8F5N8_9FUNG</name>
<dbReference type="InterPro" id="IPR016142">
    <property type="entry name" value="Citrate_synth-like_lrg_a-sub"/>
</dbReference>
<reference evidence="7 8" key="1">
    <citation type="submission" date="2021-02" db="EMBL/GenBank/DDBJ databases">
        <title>Variation within the Batrachochytrium salamandrivorans European outbreak.</title>
        <authorList>
            <person name="Kelly M."/>
            <person name="Pasmans F."/>
            <person name="Shea T.P."/>
            <person name="Munoz J.F."/>
            <person name="Carranza S."/>
            <person name="Cuomo C.A."/>
            <person name="Martel A."/>
        </authorList>
    </citation>
    <scope>NUCLEOTIDE SEQUENCE [LARGE SCALE GENOMIC DNA]</scope>
    <source>
        <strain evidence="7 8">AMFP18/2</strain>
    </source>
</reference>
<evidence type="ECO:0000313" key="8">
    <source>
        <dbReference type="Proteomes" id="UP001648503"/>
    </source>
</evidence>
<keyword evidence="3" id="KW-0816">Tricarboxylic acid cycle</keyword>
<dbReference type="PANTHER" id="PTHR42871">
    <property type="entry name" value="CITRATE SYNTHASE"/>
    <property type="match status" value="1"/>
</dbReference>